<dbReference type="EMBL" id="CP079216">
    <property type="protein sequence ID" value="QXT61602.1"/>
    <property type="molecule type" value="Genomic_DNA"/>
</dbReference>
<protein>
    <submittedName>
        <fullName evidence="2">Uncharacterized protein</fullName>
    </submittedName>
</protein>
<evidence type="ECO:0000256" key="1">
    <source>
        <dbReference type="SAM" id="SignalP"/>
    </source>
</evidence>
<reference evidence="2 3" key="1">
    <citation type="submission" date="2021-07" db="EMBL/GenBank/DDBJ databases">
        <title>complete genome sequencing of Tessaracoccus sp.J1M15.</title>
        <authorList>
            <person name="Bae J.-W."/>
            <person name="Kim D.-y."/>
        </authorList>
    </citation>
    <scope>NUCLEOTIDE SEQUENCE [LARGE SCALE GENOMIC DNA]</scope>
    <source>
        <strain evidence="2 3">J1M15</strain>
    </source>
</reference>
<gene>
    <name evidence="2" type="ORF">KDB89_07180</name>
</gene>
<accession>A0ABX8SDX2</accession>
<evidence type="ECO:0000313" key="2">
    <source>
        <dbReference type="EMBL" id="QXT61602.1"/>
    </source>
</evidence>
<organism evidence="2 3">
    <name type="scientific">Tessaracoccus palaemonis</name>
    <dbReference type="NCBI Taxonomy" id="2829499"/>
    <lineage>
        <taxon>Bacteria</taxon>
        <taxon>Bacillati</taxon>
        <taxon>Actinomycetota</taxon>
        <taxon>Actinomycetes</taxon>
        <taxon>Propionibacteriales</taxon>
        <taxon>Propionibacteriaceae</taxon>
        <taxon>Tessaracoccus</taxon>
    </lineage>
</organism>
<feature type="signal peptide" evidence="1">
    <location>
        <begin position="1"/>
        <end position="35"/>
    </location>
</feature>
<name>A0ABX8SDX2_9ACTN</name>
<keyword evidence="1" id="KW-0732">Signal</keyword>
<proteinExistence type="predicted"/>
<feature type="chain" id="PRO_5046130842" evidence="1">
    <location>
        <begin position="36"/>
        <end position="96"/>
    </location>
</feature>
<dbReference type="Proteomes" id="UP000824504">
    <property type="component" value="Chromosome"/>
</dbReference>
<dbReference type="RefSeq" id="WP_219079691.1">
    <property type="nucleotide sequence ID" value="NZ_CP079216.1"/>
</dbReference>
<evidence type="ECO:0000313" key="3">
    <source>
        <dbReference type="Proteomes" id="UP000824504"/>
    </source>
</evidence>
<keyword evidence="3" id="KW-1185">Reference proteome</keyword>
<sequence length="96" mass="9689">MERMVSHARVLITFLLAAALAFAGLLAVPPQPAQAAGLALDASTPAVVKKAGRTLTTASFTPPAGSVLVISAQSNGNSDAKSIAVSDNLSSHLTYT</sequence>